<evidence type="ECO:0000256" key="7">
    <source>
        <dbReference type="RuleBase" id="RU363032"/>
    </source>
</evidence>
<feature type="transmembrane region" description="Helical" evidence="7">
    <location>
        <begin position="182"/>
        <end position="204"/>
    </location>
</feature>
<dbReference type="eggNOG" id="COG0395">
    <property type="taxonomic scope" value="Bacteria"/>
</dbReference>
<dbReference type="HOGENOM" id="CLU_016047_1_1_0"/>
<dbReference type="PATRIC" id="fig|688269.3.peg.1607"/>
<protein>
    <submittedName>
        <fullName evidence="9">Carbohydrate ABC transporter membrane protein 2, CUT1 family</fullName>
    </submittedName>
</protein>
<dbReference type="CDD" id="cd06261">
    <property type="entry name" value="TM_PBP2"/>
    <property type="match status" value="1"/>
</dbReference>
<evidence type="ECO:0000256" key="1">
    <source>
        <dbReference type="ARBA" id="ARBA00004651"/>
    </source>
</evidence>
<feature type="transmembrane region" description="Helical" evidence="7">
    <location>
        <begin position="109"/>
        <end position="128"/>
    </location>
</feature>
<evidence type="ECO:0000259" key="8">
    <source>
        <dbReference type="PROSITE" id="PS50928"/>
    </source>
</evidence>
<dbReference type="AlphaFoldDB" id="F7YU26"/>
<evidence type="ECO:0000256" key="2">
    <source>
        <dbReference type="ARBA" id="ARBA00022448"/>
    </source>
</evidence>
<dbReference type="STRING" id="688269.Theth_1558"/>
<feature type="transmembrane region" description="Helical" evidence="7">
    <location>
        <begin position="239"/>
        <end position="261"/>
    </location>
</feature>
<dbReference type="SUPFAM" id="SSF161098">
    <property type="entry name" value="MetI-like"/>
    <property type="match status" value="1"/>
</dbReference>
<evidence type="ECO:0000256" key="3">
    <source>
        <dbReference type="ARBA" id="ARBA00022475"/>
    </source>
</evidence>
<evidence type="ECO:0000256" key="4">
    <source>
        <dbReference type="ARBA" id="ARBA00022692"/>
    </source>
</evidence>
<sequence length="274" mass="31487" precursor="true">MKRRKIIGMIINIIMILLAVFWIYPYVWLLLSSFKPVDQIFTRFIPTKLTLQHYKFIFVTSERLERPFVRALFNSIFISVTVTVLVIFTSSLVGYALSRISFKGAKITSNFILFQMLFPGFMFIVPLFALMRTLGFLDSYAALIFPSAMSAWGIFMFSQAFKTVPQDYIDAAKIDGANRFWIIFRVLLPLSRTTASIVSLFTFIGTWDNFLWPLMVIKTPSKMPLAVLLAVFNHQYAGYIGPVLAGAVLQTLPMLIIFWLLRDYFVKGIAFTLR</sequence>
<dbReference type="PROSITE" id="PS50928">
    <property type="entry name" value="ABC_TM1"/>
    <property type="match status" value="1"/>
</dbReference>
<dbReference type="GO" id="GO:0055085">
    <property type="term" value="P:transmembrane transport"/>
    <property type="evidence" value="ECO:0007669"/>
    <property type="project" value="InterPro"/>
</dbReference>
<dbReference type="InterPro" id="IPR000515">
    <property type="entry name" value="MetI-like"/>
</dbReference>
<feature type="transmembrane region" description="Helical" evidence="7">
    <location>
        <begin position="71"/>
        <end position="97"/>
    </location>
</feature>
<name>F7YU26_9THEM</name>
<keyword evidence="4 7" id="KW-0812">Transmembrane</keyword>
<keyword evidence="3" id="KW-1003">Cell membrane</keyword>
<dbReference type="RefSeq" id="WP_013932823.1">
    <property type="nucleotide sequence ID" value="NC_015707.1"/>
</dbReference>
<comment type="similarity">
    <text evidence="7">Belongs to the binding-protein-dependent transport system permease family.</text>
</comment>
<dbReference type="KEGG" id="tta:Theth_1558"/>
<feature type="domain" description="ABC transmembrane type-1" evidence="8">
    <location>
        <begin position="72"/>
        <end position="261"/>
    </location>
</feature>
<dbReference type="PANTHER" id="PTHR43744">
    <property type="entry name" value="ABC TRANSPORTER PERMEASE PROTEIN MG189-RELATED-RELATED"/>
    <property type="match status" value="1"/>
</dbReference>
<proteinExistence type="inferred from homology"/>
<dbReference type="InterPro" id="IPR035906">
    <property type="entry name" value="MetI-like_sf"/>
</dbReference>
<dbReference type="GO" id="GO:0005886">
    <property type="term" value="C:plasma membrane"/>
    <property type="evidence" value="ECO:0007669"/>
    <property type="project" value="UniProtKB-SubCell"/>
</dbReference>
<gene>
    <name evidence="9" type="ORF">Theth_1558</name>
</gene>
<feature type="transmembrane region" description="Helical" evidence="7">
    <location>
        <begin position="7"/>
        <end position="27"/>
    </location>
</feature>
<keyword evidence="5 7" id="KW-1133">Transmembrane helix</keyword>
<evidence type="ECO:0000256" key="6">
    <source>
        <dbReference type="ARBA" id="ARBA00023136"/>
    </source>
</evidence>
<feature type="transmembrane region" description="Helical" evidence="7">
    <location>
        <begin position="140"/>
        <end position="161"/>
    </location>
</feature>
<dbReference type="Proteomes" id="UP000006804">
    <property type="component" value="Chromosome"/>
</dbReference>
<keyword evidence="10" id="KW-1185">Reference proteome</keyword>
<reference evidence="9 10" key="1">
    <citation type="submission" date="2010-11" db="EMBL/GenBank/DDBJ databases">
        <title>The complete genome of Thermotoga thermarum DSM 5069.</title>
        <authorList>
            <consortium name="US DOE Joint Genome Institute (JGI-PGF)"/>
            <person name="Lucas S."/>
            <person name="Copeland A."/>
            <person name="Lapidus A."/>
            <person name="Bruce D."/>
            <person name="Goodwin L."/>
            <person name="Pitluck S."/>
            <person name="Kyrpides N."/>
            <person name="Mavromatis K."/>
            <person name="Ivanova N."/>
            <person name="Zeytun A."/>
            <person name="Brettin T."/>
            <person name="Detter J.C."/>
            <person name="Tapia R."/>
            <person name="Han C."/>
            <person name="Land M."/>
            <person name="Hauser L."/>
            <person name="Markowitz V."/>
            <person name="Cheng J.-F."/>
            <person name="Hugenholtz P."/>
            <person name="Woyke T."/>
            <person name="Wu D."/>
            <person name="Spring S."/>
            <person name="Schroeder M."/>
            <person name="Brambilla E."/>
            <person name="Klenk H.-P."/>
            <person name="Eisen J.A."/>
        </authorList>
    </citation>
    <scope>NUCLEOTIDE SEQUENCE [LARGE SCALE GENOMIC DNA]</scope>
    <source>
        <strain evidence="9 10">DSM 5069</strain>
    </source>
</reference>
<organism evidence="9 10">
    <name type="scientific">Pseudothermotoga thermarum DSM 5069</name>
    <dbReference type="NCBI Taxonomy" id="688269"/>
    <lineage>
        <taxon>Bacteria</taxon>
        <taxon>Thermotogati</taxon>
        <taxon>Thermotogota</taxon>
        <taxon>Thermotogae</taxon>
        <taxon>Thermotogales</taxon>
        <taxon>Thermotogaceae</taxon>
        <taxon>Pseudothermotoga</taxon>
    </lineage>
</organism>
<keyword evidence="6 7" id="KW-0472">Membrane</keyword>
<evidence type="ECO:0000313" key="9">
    <source>
        <dbReference type="EMBL" id="AEH51611.1"/>
    </source>
</evidence>
<dbReference type="Pfam" id="PF00528">
    <property type="entry name" value="BPD_transp_1"/>
    <property type="match status" value="1"/>
</dbReference>
<evidence type="ECO:0000256" key="5">
    <source>
        <dbReference type="ARBA" id="ARBA00022989"/>
    </source>
</evidence>
<keyword evidence="2 7" id="KW-0813">Transport</keyword>
<dbReference type="Gene3D" id="1.10.3720.10">
    <property type="entry name" value="MetI-like"/>
    <property type="match status" value="1"/>
</dbReference>
<dbReference type="EMBL" id="CP002351">
    <property type="protein sequence ID" value="AEH51611.1"/>
    <property type="molecule type" value="Genomic_DNA"/>
</dbReference>
<evidence type="ECO:0000313" key="10">
    <source>
        <dbReference type="Proteomes" id="UP000006804"/>
    </source>
</evidence>
<dbReference type="PANTHER" id="PTHR43744:SF12">
    <property type="entry name" value="ABC TRANSPORTER PERMEASE PROTEIN MG189-RELATED"/>
    <property type="match status" value="1"/>
</dbReference>
<accession>F7YU26</accession>
<comment type="subcellular location">
    <subcellularLocation>
        <location evidence="1 7">Cell membrane</location>
        <topology evidence="1 7">Multi-pass membrane protein</topology>
    </subcellularLocation>
</comment>